<dbReference type="AlphaFoldDB" id="A0A815R5L8"/>
<evidence type="ECO:0000313" key="4">
    <source>
        <dbReference type="EMBL" id="CAF1472733.1"/>
    </source>
</evidence>
<dbReference type="InterPro" id="IPR001024">
    <property type="entry name" value="PLAT/LH2_dom"/>
</dbReference>
<dbReference type="InterPro" id="IPR036392">
    <property type="entry name" value="PLAT/LH2_dom_sf"/>
</dbReference>
<keyword evidence="2" id="KW-1133">Transmembrane helix</keyword>
<dbReference type="PANTHER" id="PTHR10877:SF150">
    <property type="entry name" value="REJ DOMAIN-CONTAINING PROTEIN"/>
    <property type="match status" value="1"/>
</dbReference>
<dbReference type="EMBL" id="CAJNOI010002378">
    <property type="protein sequence ID" value="CAF1472733.1"/>
    <property type="molecule type" value="Genomic_DNA"/>
</dbReference>
<reference evidence="4" key="1">
    <citation type="submission" date="2021-02" db="EMBL/GenBank/DDBJ databases">
        <authorList>
            <person name="Nowell W R."/>
        </authorList>
    </citation>
    <scope>NUCLEOTIDE SEQUENCE</scope>
</reference>
<evidence type="ECO:0000313" key="5">
    <source>
        <dbReference type="EMBL" id="CAF1636325.1"/>
    </source>
</evidence>
<feature type="domain" description="PLAT" evidence="3">
    <location>
        <begin position="74"/>
        <end position="175"/>
    </location>
</feature>
<comment type="caution">
    <text evidence="1">Lacks conserved residue(s) required for the propagation of feature annotation.</text>
</comment>
<dbReference type="OrthoDB" id="10039908at2759"/>
<evidence type="ECO:0000256" key="2">
    <source>
        <dbReference type="SAM" id="Phobius"/>
    </source>
</evidence>
<evidence type="ECO:0000256" key="1">
    <source>
        <dbReference type="PROSITE-ProRule" id="PRU00152"/>
    </source>
</evidence>
<dbReference type="Proteomes" id="UP000663877">
    <property type="component" value="Unassembled WGS sequence"/>
</dbReference>
<evidence type="ECO:0000313" key="7">
    <source>
        <dbReference type="Proteomes" id="UP000663877"/>
    </source>
</evidence>
<organism evidence="4 7">
    <name type="scientific">Adineta steineri</name>
    <dbReference type="NCBI Taxonomy" id="433720"/>
    <lineage>
        <taxon>Eukaryota</taxon>
        <taxon>Metazoa</taxon>
        <taxon>Spiralia</taxon>
        <taxon>Gnathifera</taxon>
        <taxon>Rotifera</taxon>
        <taxon>Eurotatoria</taxon>
        <taxon>Bdelloidea</taxon>
        <taxon>Adinetida</taxon>
        <taxon>Adinetidae</taxon>
        <taxon>Adineta</taxon>
    </lineage>
</organism>
<dbReference type="EMBL" id="CAJNOM010002698">
    <property type="protein sequence ID" value="CAF1636325.1"/>
    <property type="molecule type" value="Genomic_DNA"/>
</dbReference>
<dbReference type="InterPro" id="IPR051223">
    <property type="entry name" value="Polycystin"/>
</dbReference>
<comment type="caution">
    <text evidence="4">The sequence shown here is derived from an EMBL/GenBank/DDBJ whole genome shotgun (WGS) entry which is preliminary data.</text>
</comment>
<protein>
    <recommendedName>
        <fullName evidence="3">PLAT domain-containing protein</fullName>
    </recommendedName>
</protein>
<evidence type="ECO:0000259" key="3">
    <source>
        <dbReference type="PROSITE" id="PS50095"/>
    </source>
</evidence>
<dbReference type="SUPFAM" id="SSF49723">
    <property type="entry name" value="Lipase/lipooxygenase domain (PLAT/LH2 domain)"/>
    <property type="match status" value="1"/>
</dbReference>
<name>A0A815R5L8_9BILA</name>
<dbReference type="Gene3D" id="2.40.180.10">
    <property type="entry name" value="Catalase core domain"/>
    <property type="match status" value="1"/>
</dbReference>
<accession>A0A815R5L8</accession>
<dbReference type="Pfam" id="PF01477">
    <property type="entry name" value="PLAT"/>
    <property type="match status" value="1"/>
</dbReference>
<gene>
    <name evidence="4" type="ORF">BJG266_LOCUS41621</name>
    <name evidence="5" type="ORF">QVE165_LOCUS58496</name>
</gene>
<dbReference type="Proteomes" id="UP000663832">
    <property type="component" value="Unassembled WGS sequence"/>
</dbReference>
<dbReference type="GO" id="GO:0050982">
    <property type="term" value="P:detection of mechanical stimulus"/>
    <property type="evidence" value="ECO:0007669"/>
    <property type="project" value="TreeGrafter"/>
</dbReference>
<dbReference type="FunFam" id="2.60.60.20:FF:000022">
    <property type="entry name" value="Uncharacterized protein"/>
    <property type="match status" value="1"/>
</dbReference>
<evidence type="ECO:0000313" key="6">
    <source>
        <dbReference type="Proteomes" id="UP000663832"/>
    </source>
</evidence>
<proteinExistence type="predicted"/>
<dbReference type="PROSITE" id="PS50095">
    <property type="entry name" value="PLAT"/>
    <property type="match status" value="1"/>
</dbReference>
<feature type="transmembrane region" description="Helical" evidence="2">
    <location>
        <begin position="30"/>
        <end position="49"/>
    </location>
</feature>
<dbReference type="GO" id="GO:0005262">
    <property type="term" value="F:calcium channel activity"/>
    <property type="evidence" value="ECO:0007669"/>
    <property type="project" value="TreeGrafter"/>
</dbReference>
<sequence length="175" mass="20389">MYFVGGFVILSESINWNYVFANADFMKNKTIYLTVICVPVIYIILIIYARFKDKKDIETLGVTPLPDNHRSDQYFYQIIVFTGQRQNAGTNSNVHFVIYGDNDEIHIRTLADSQRKILQHGGIDSFIMAVPQSLRLLNNIRIWHDNTGKGSSSSWFLKYLIIRDLQTMEKFYFIC</sequence>
<keyword evidence="2" id="KW-0472">Membrane</keyword>
<keyword evidence="6" id="KW-1185">Reference proteome</keyword>
<dbReference type="GO" id="GO:0016020">
    <property type="term" value="C:membrane"/>
    <property type="evidence" value="ECO:0007669"/>
    <property type="project" value="TreeGrafter"/>
</dbReference>
<dbReference type="PANTHER" id="PTHR10877">
    <property type="entry name" value="POLYCYSTIN FAMILY MEMBER"/>
    <property type="match status" value="1"/>
</dbReference>
<keyword evidence="2" id="KW-0812">Transmembrane</keyword>